<dbReference type="PROSITE" id="PS00259">
    <property type="entry name" value="GASTRIN"/>
    <property type="match status" value="1"/>
</dbReference>
<feature type="compositionally biased region" description="Basic and acidic residues" evidence="7">
    <location>
        <begin position="60"/>
        <end position="75"/>
    </location>
</feature>
<keyword evidence="8" id="KW-1133">Transmembrane helix</keyword>
<dbReference type="InterPro" id="IPR001651">
    <property type="entry name" value="Gastrin/CCK"/>
</dbReference>
<proteinExistence type="inferred from homology"/>
<name>A0A6P7ZUV9_9AMPH</name>
<feature type="domain" description="Gastrin/cholecystokinin peptide hormone" evidence="9">
    <location>
        <begin position="28"/>
        <end position="129"/>
    </location>
</feature>
<evidence type="ECO:0000256" key="7">
    <source>
        <dbReference type="SAM" id="MobiDB-lite"/>
    </source>
</evidence>
<protein>
    <submittedName>
        <fullName evidence="11">Gastrin/cholecystokinin-like peptide</fullName>
    </submittedName>
</protein>
<comment type="subcellular location">
    <subcellularLocation>
        <location evidence="1 6">Secreted</location>
    </subcellularLocation>
</comment>
<dbReference type="InParanoid" id="A0A6P7ZUV9"/>
<feature type="region of interest" description="Disordered" evidence="7">
    <location>
        <begin position="47"/>
        <end position="77"/>
    </location>
</feature>
<dbReference type="Proteomes" id="UP000515156">
    <property type="component" value="Chromosome 12"/>
</dbReference>
<sequence>MMKKDSSDGWMDGWISTSWLVMYMTSAVWLSFLIAMLATTALSRHTGGVHKPEASSIQRESSKRVSFEPARRDLESSPSQEQILFVSRFLCYLFLELSNKDEFMHENSVHPIKGQDYGWMDFGRRSTEDRTLDV</sequence>
<evidence type="ECO:0000256" key="1">
    <source>
        <dbReference type="ARBA" id="ARBA00004613"/>
    </source>
</evidence>
<keyword evidence="5" id="KW-0027">Amidation</keyword>
<evidence type="ECO:0000256" key="6">
    <source>
        <dbReference type="RuleBase" id="RU004362"/>
    </source>
</evidence>
<dbReference type="InterPro" id="IPR013152">
    <property type="entry name" value="Gastrin/cholecystokinin_CS"/>
</dbReference>
<dbReference type="OrthoDB" id="9924917at2759"/>
<comment type="similarity">
    <text evidence="2 6">Belongs to the gastrin/cholecystokinin family.</text>
</comment>
<dbReference type="RefSeq" id="XP_030077761.1">
    <property type="nucleotide sequence ID" value="XM_030221901.1"/>
</dbReference>
<gene>
    <name evidence="11" type="primary">LOC115482250</name>
</gene>
<evidence type="ECO:0000256" key="4">
    <source>
        <dbReference type="ARBA" id="ARBA00022685"/>
    </source>
</evidence>
<evidence type="ECO:0000259" key="9">
    <source>
        <dbReference type="Pfam" id="PF00918"/>
    </source>
</evidence>
<reference evidence="11" key="1">
    <citation type="submission" date="2025-08" db="UniProtKB">
        <authorList>
            <consortium name="RefSeq"/>
        </authorList>
    </citation>
    <scope>IDENTIFICATION</scope>
</reference>
<feature type="transmembrane region" description="Helical" evidence="8">
    <location>
        <begin position="20"/>
        <end position="42"/>
    </location>
</feature>
<accession>A0A6P7ZUV9</accession>
<keyword evidence="8" id="KW-0472">Membrane</keyword>
<dbReference type="KEGG" id="muo:115482250"/>
<organism evidence="10 11">
    <name type="scientific">Microcaecilia unicolor</name>
    <dbReference type="NCBI Taxonomy" id="1415580"/>
    <lineage>
        <taxon>Eukaryota</taxon>
        <taxon>Metazoa</taxon>
        <taxon>Chordata</taxon>
        <taxon>Craniata</taxon>
        <taxon>Vertebrata</taxon>
        <taxon>Euteleostomi</taxon>
        <taxon>Amphibia</taxon>
        <taxon>Gymnophiona</taxon>
        <taxon>Siphonopidae</taxon>
        <taxon>Microcaecilia</taxon>
    </lineage>
</organism>
<dbReference type="GeneID" id="115482250"/>
<keyword evidence="4" id="KW-0165">Cleavage on pair of basic residues</keyword>
<evidence type="ECO:0000313" key="11">
    <source>
        <dbReference type="RefSeq" id="XP_030077761.1"/>
    </source>
</evidence>
<dbReference type="GO" id="GO:0005576">
    <property type="term" value="C:extracellular region"/>
    <property type="evidence" value="ECO:0007669"/>
    <property type="project" value="UniProtKB-SubCell"/>
</dbReference>
<evidence type="ECO:0000256" key="5">
    <source>
        <dbReference type="ARBA" id="ARBA00022815"/>
    </source>
</evidence>
<evidence type="ECO:0000256" key="2">
    <source>
        <dbReference type="ARBA" id="ARBA00006273"/>
    </source>
</evidence>
<dbReference type="GO" id="GO:0005179">
    <property type="term" value="F:hormone activity"/>
    <property type="evidence" value="ECO:0007669"/>
    <property type="project" value="InterPro"/>
</dbReference>
<keyword evidence="10" id="KW-1185">Reference proteome</keyword>
<evidence type="ECO:0000313" key="10">
    <source>
        <dbReference type="Proteomes" id="UP000515156"/>
    </source>
</evidence>
<dbReference type="AlphaFoldDB" id="A0A6P7ZUV9"/>
<keyword evidence="3" id="KW-0964">Secreted</keyword>
<evidence type="ECO:0000256" key="3">
    <source>
        <dbReference type="ARBA" id="ARBA00022525"/>
    </source>
</evidence>
<evidence type="ECO:0000256" key="8">
    <source>
        <dbReference type="SAM" id="Phobius"/>
    </source>
</evidence>
<dbReference type="Pfam" id="PF00918">
    <property type="entry name" value="Gastrin"/>
    <property type="match status" value="1"/>
</dbReference>
<keyword evidence="8" id="KW-0812">Transmembrane</keyword>